<dbReference type="PROSITE" id="PS50263">
    <property type="entry name" value="CN_HYDROLASE"/>
    <property type="match status" value="1"/>
</dbReference>
<dbReference type="PANTHER" id="PTHR38686:SF1">
    <property type="entry name" value="APOLIPOPROTEIN N-ACYLTRANSFERASE"/>
    <property type="match status" value="1"/>
</dbReference>
<dbReference type="SUPFAM" id="SSF56317">
    <property type="entry name" value="Carbon-nitrogen hydrolase"/>
    <property type="match status" value="1"/>
</dbReference>
<evidence type="ECO:0000256" key="7">
    <source>
        <dbReference type="ARBA" id="ARBA00023315"/>
    </source>
</evidence>
<protein>
    <recommendedName>
        <fullName evidence="8">Apolipoprotein N-acyltransferase</fullName>
        <shortName evidence="8">ALP N-acyltransferase</shortName>
        <ecNumber evidence="8">2.3.1.269</ecNumber>
    </recommendedName>
</protein>
<comment type="caution">
    <text evidence="11">The sequence shown here is derived from an EMBL/GenBank/DDBJ whole genome shotgun (WGS) entry which is preliminary data.</text>
</comment>
<keyword evidence="6 8" id="KW-0472">Membrane</keyword>
<evidence type="ECO:0000313" key="11">
    <source>
        <dbReference type="EMBL" id="GAA0521367.1"/>
    </source>
</evidence>
<comment type="pathway">
    <text evidence="8">Protein modification; lipoprotein biosynthesis (N-acyl transfer).</text>
</comment>
<feature type="transmembrane region" description="Helical" evidence="8">
    <location>
        <begin position="509"/>
        <end position="530"/>
    </location>
</feature>
<dbReference type="Proteomes" id="UP001500191">
    <property type="component" value="Unassembled WGS sequence"/>
</dbReference>
<feature type="transmembrane region" description="Helical" evidence="8">
    <location>
        <begin position="140"/>
        <end position="163"/>
    </location>
</feature>
<feature type="transmembrane region" description="Helical" evidence="8">
    <location>
        <begin position="113"/>
        <end position="133"/>
    </location>
</feature>
<dbReference type="EC" id="2.3.1.269" evidence="8"/>
<gene>
    <name evidence="8 11" type="primary">lnt</name>
    <name evidence="11" type="ORF">GCM10008937_31170</name>
</gene>
<feature type="transmembrane region" description="Helical" evidence="8">
    <location>
        <begin position="82"/>
        <end position="101"/>
    </location>
</feature>
<feature type="compositionally biased region" description="Polar residues" evidence="9">
    <location>
        <begin position="7"/>
        <end position="16"/>
    </location>
</feature>
<evidence type="ECO:0000256" key="5">
    <source>
        <dbReference type="ARBA" id="ARBA00022989"/>
    </source>
</evidence>
<evidence type="ECO:0000256" key="8">
    <source>
        <dbReference type="HAMAP-Rule" id="MF_01148"/>
    </source>
</evidence>
<dbReference type="NCBIfam" id="TIGR00546">
    <property type="entry name" value="lnt"/>
    <property type="match status" value="1"/>
</dbReference>
<comment type="similarity">
    <text evidence="8">Belongs to the CN hydrolase family. Apolipoprotein N-acyltransferase subfamily.</text>
</comment>
<sequence length="541" mass="58073">MKIADEGQSQGPTILEQNPARRTRNPPIMGRMPAPAIAALLGLTLAACGLPLPWSFLSALPLAAILAHAAAAPTRRAVTARLFWAGFGYFALHLWWLGAFLHHLLGAAPLVTVLYALEAAFLAGMATIAVTLTRTPTGRIWALAGGWVILEWLRFLGPLAFPWPTLGYTLLPTPAIQIADLGGVLLGSVLVTFTAASLAHAWTNRHSLNRQEQGRRPLAPAVLAAVAWAAALGYGVTRTPGDGPEQPMRVLRVTFDAFERASGDLTSQKQLAAQTAASLNRPPGSVIVWSEGAISSRGTRPTPGQTIPAFPGPGISGVGGYEQLTPPGPDPIRQPATYQEINTVTSLDAAGTVQSVNAKARLVPFGEEFPFRPILDPVYRLIETSLGFTLARMTPNPRPTPLTLNGVLYGAYICYDSVFPWVARALANQGAQVLVNPSNDGWYQGWGVQQHFNMGRVRAIETRRWVVRSVNLGVAGTVNDLGQPAQTVDSGQELQALDVRPKLLTGTTVYMRLGDWPALALAALMVAYGVRQDRRRNDRPS</sequence>
<keyword evidence="5 8" id="KW-1133">Transmembrane helix</keyword>
<name>A0ABP3MML8_9DEIO</name>
<accession>A0ABP3MML8</accession>
<comment type="function">
    <text evidence="8">Catalyzes the phospholipid dependent N-acylation of the N-terminal cysteine of apolipoprotein, the last step in lipoprotein maturation.</text>
</comment>
<comment type="catalytic activity">
    <reaction evidence="8">
        <text>N-terminal S-1,2-diacyl-sn-glyceryl-L-cysteinyl-[lipoprotein] + a glycerophospholipid = N-acyl-S-1,2-diacyl-sn-glyceryl-L-cysteinyl-[lipoprotein] + a 2-acyl-sn-glycero-3-phospholipid + H(+)</text>
        <dbReference type="Rhea" id="RHEA:48228"/>
        <dbReference type="Rhea" id="RHEA-COMP:14681"/>
        <dbReference type="Rhea" id="RHEA-COMP:14684"/>
        <dbReference type="ChEBI" id="CHEBI:15378"/>
        <dbReference type="ChEBI" id="CHEBI:136912"/>
        <dbReference type="ChEBI" id="CHEBI:140656"/>
        <dbReference type="ChEBI" id="CHEBI:140657"/>
        <dbReference type="ChEBI" id="CHEBI:140660"/>
        <dbReference type="EC" id="2.3.1.269"/>
    </reaction>
</comment>
<feature type="transmembrane region" description="Helical" evidence="8">
    <location>
        <begin position="218"/>
        <end position="236"/>
    </location>
</feature>
<dbReference type="HAMAP" id="MF_01148">
    <property type="entry name" value="Lnt"/>
    <property type="match status" value="1"/>
</dbReference>
<proteinExistence type="inferred from homology"/>
<dbReference type="PANTHER" id="PTHR38686">
    <property type="entry name" value="APOLIPOPROTEIN N-ACYLTRANSFERASE"/>
    <property type="match status" value="1"/>
</dbReference>
<evidence type="ECO:0000313" key="12">
    <source>
        <dbReference type="Proteomes" id="UP001500191"/>
    </source>
</evidence>
<dbReference type="Pfam" id="PF20154">
    <property type="entry name" value="LNT_N"/>
    <property type="match status" value="1"/>
</dbReference>
<dbReference type="CDD" id="cd07571">
    <property type="entry name" value="ALP_N-acyl_transferase"/>
    <property type="match status" value="1"/>
</dbReference>
<feature type="domain" description="CN hydrolase" evidence="10">
    <location>
        <begin position="251"/>
        <end position="501"/>
    </location>
</feature>
<evidence type="ECO:0000256" key="3">
    <source>
        <dbReference type="ARBA" id="ARBA00022679"/>
    </source>
</evidence>
<dbReference type="InterPro" id="IPR036526">
    <property type="entry name" value="C-N_Hydrolase_sf"/>
</dbReference>
<evidence type="ECO:0000256" key="4">
    <source>
        <dbReference type="ARBA" id="ARBA00022692"/>
    </source>
</evidence>
<keyword evidence="4 8" id="KW-0812">Transmembrane</keyword>
<feature type="region of interest" description="Disordered" evidence="9">
    <location>
        <begin position="1"/>
        <end position="26"/>
    </location>
</feature>
<evidence type="ECO:0000256" key="9">
    <source>
        <dbReference type="SAM" id="MobiDB-lite"/>
    </source>
</evidence>
<dbReference type="InterPro" id="IPR003010">
    <property type="entry name" value="C-N_Hydrolase"/>
</dbReference>
<keyword evidence="3 8" id="KW-0808">Transferase</keyword>
<comment type="subcellular location">
    <subcellularLocation>
        <location evidence="1 8">Cell membrane</location>
        <topology evidence="1 8">Multi-pass membrane protein</topology>
    </subcellularLocation>
</comment>
<evidence type="ECO:0000256" key="1">
    <source>
        <dbReference type="ARBA" id="ARBA00004651"/>
    </source>
</evidence>
<dbReference type="Gene3D" id="3.60.110.10">
    <property type="entry name" value="Carbon-nitrogen hydrolase"/>
    <property type="match status" value="1"/>
</dbReference>
<evidence type="ECO:0000256" key="2">
    <source>
        <dbReference type="ARBA" id="ARBA00022475"/>
    </source>
</evidence>
<organism evidence="11 12">
    <name type="scientific">Deinococcus depolymerans</name>
    <dbReference type="NCBI Taxonomy" id="392408"/>
    <lineage>
        <taxon>Bacteria</taxon>
        <taxon>Thermotogati</taxon>
        <taxon>Deinococcota</taxon>
        <taxon>Deinococci</taxon>
        <taxon>Deinococcales</taxon>
        <taxon>Deinococcaceae</taxon>
        <taxon>Deinococcus</taxon>
    </lineage>
</organism>
<dbReference type="EMBL" id="BAAADB010000030">
    <property type="protein sequence ID" value="GAA0521367.1"/>
    <property type="molecule type" value="Genomic_DNA"/>
</dbReference>
<evidence type="ECO:0000259" key="10">
    <source>
        <dbReference type="PROSITE" id="PS50263"/>
    </source>
</evidence>
<feature type="transmembrane region" description="Helical" evidence="8">
    <location>
        <begin position="175"/>
        <end position="198"/>
    </location>
</feature>
<reference evidence="12" key="1">
    <citation type="journal article" date="2019" name="Int. J. Syst. Evol. Microbiol.">
        <title>The Global Catalogue of Microorganisms (GCM) 10K type strain sequencing project: providing services to taxonomists for standard genome sequencing and annotation.</title>
        <authorList>
            <consortium name="The Broad Institute Genomics Platform"/>
            <consortium name="The Broad Institute Genome Sequencing Center for Infectious Disease"/>
            <person name="Wu L."/>
            <person name="Ma J."/>
        </authorList>
    </citation>
    <scope>NUCLEOTIDE SEQUENCE [LARGE SCALE GENOMIC DNA]</scope>
    <source>
        <strain evidence="12">JCM 14368</strain>
    </source>
</reference>
<dbReference type="InterPro" id="IPR045378">
    <property type="entry name" value="LNT_N"/>
</dbReference>
<keyword evidence="12" id="KW-1185">Reference proteome</keyword>
<dbReference type="InterPro" id="IPR004563">
    <property type="entry name" value="Apolipo_AcylTrfase"/>
</dbReference>
<evidence type="ECO:0000256" key="6">
    <source>
        <dbReference type="ARBA" id="ARBA00023136"/>
    </source>
</evidence>
<keyword evidence="2 8" id="KW-1003">Cell membrane</keyword>
<keyword evidence="7 8" id="KW-0012">Acyltransferase</keyword>
<dbReference type="Pfam" id="PF00795">
    <property type="entry name" value="CN_hydrolase"/>
    <property type="match status" value="1"/>
</dbReference>